<dbReference type="Proteomes" id="UP000756346">
    <property type="component" value="Unassembled WGS sequence"/>
</dbReference>
<dbReference type="SUPFAM" id="SSF56176">
    <property type="entry name" value="FAD-binding/transporter-associated domain-like"/>
    <property type="match status" value="1"/>
</dbReference>
<dbReference type="Pfam" id="PF01565">
    <property type="entry name" value="FAD_binding_4"/>
    <property type="match status" value="1"/>
</dbReference>
<dbReference type="InterPro" id="IPR036318">
    <property type="entry name" value="FAD-bd_PCMH-like_sf"/>
</dbReference>
<evidence type="ECO:0000256" key="2">
    <source>
        <dbReference type="ARBA" id="ARBA00022630"/>
    </source>
</evidence>
<evidence type="ECO:0000313" key="7">
    <source>
        <dbReference type="EMBL" id="KAH7029081.1"/>
    </source>
</evidence>
<reference evidence="7" key="1">
    <citation type="journal article" date="2021" name="Nat. Commun.">
        <title>Genetic determinants of endophytism in the Arabidopsis root mycobiome.</title>
        <authorList>
            <person name="Mesny F."/>
            <person name="Miyauchi S."/>
            <person name="Thiergart T."/>
            <person name="Pickel B."/>
            <person name="Atanasova L."/>
            <person name="Karlsson M."/>
            <person name="Huettel B."/>
            <person name="Barry K.W."/>
            <person name="Haridas S."/>
            <person name="Chen C."/>
            <person name="Bauer D."/>
            <person name="Andreopoulos W."/>
            <person name="Pangilinan J."/>
            <person name="LaButti K."/>
            <person name="Riley R."/>
            <person name="Lipzen A."/>
            <person name="Clum A."/>
            <person name="Drula E."/>
            <person name="Henrissat B."/>
            <person name="Kohler A."/>
            <person name="Grigoriev I.V."/>
            <person name="Martin F.M."/>
            <person name="Hacquard S."/>
        </authorList>
    </citation>
    <scope>NUCLEOTIDE SEQUENCE</scope>
    <source>
        <strain evidence="7">MPI-CAGE-CH-0230</strain>
    </source>
</reference>
<keyword evidence="8" id="KW-1185">Reference proteome</keyword>
<sequence length="514" mass="54733">MKLYSLSAGLLAILPLGVAADDLVVASVSNDLANMVLGNAGTCCVGLKLFLGDKVSVEGQSVYTNSLESYFSLQNAQLTPNCIITPTSKEDVALSVFLLNVGSKLLPGRCNFAIRSGGHTPWVGANNIDDGVTIDLSKLNQVNVSKDRKTVDVGPGNRWLDVYGRLETQGLTVVGGRASIVGVGGLTTGGGISYFSPRYGYAVDNIDNFEVVLASGQIVNANSKTNTDLFKALKGGSGNFGIVTSFTMRAYEQGPMWGGFVGFDISTIDKQFAFFESLTGSANYDPYASFILNVVYDQATTSWSASHSVVYSKPVANPPAYQPLLALPQTFNTADVKNLTQLTIELGYSNPNGRRQLFTTATFKNSAAMLSEIYKIAQTNVNSISGISGIKYSLSFQPIPTVINSKAAASGGNSLGLDASDGNLMNMLLTVTWDNKSDDATVESAAKNLFAQANTKAKSLGKFHEYLYLNYAAKWQDPISGYGADSKAKLQAASKKYDPAGLFQKNVPGGFKLF</sequence>
<evidence type="ECO:0000256" key="1">
    <source>
        <dbReference type="ARBA" id="ARBA00005466"/>
    </source>
</evidence>
<keyword evidence="2" id="KW-0285">Flavoprotein</keyword>
<dbReference type="InterPro" id="IPR050416">
    <property type="entry name" value="FAD-linked_Oxidoreductase"/>
</dbReference>
<dbReference type="PROSITE" id="PS51387">
    <property type="entry name" value="FAD_PCMH"/>
    <property type="match status" value="1"/>
</dbReference>
<evidence type="ECO:0000313" key="8">
    <source>
        <dbReference type="Proteomes" id="UP000756346"/>
    </source>
</evidence>
<evidence type="ECO:0000259" key="6">
    <source>
        <dbReference type="PROSITE" id="PS51387"/>
    </source>
</evidence>
<evidence type="ECO:0000256" key="3">
    <source>
        <dbReference type="ARBA" id="ARBA00022827"/>
    </source>
</evidence>
<evidence type="ECO:0000256" key="5">
    <source>
        <dbReference type="SAM" id="SignalP"/>
    </source>
</evidence>
<keyword evidence="5" id="KW-0732">Signal</keyword>
<dbReference type="EMBL" id="JAGTJQ010000006">
    <property type="protein sequence ID" value="KAH7029081.1"/>
    <property type="molecule type" value="Genomic_DNA"/>
</dbReference>
<dbReference type="RefSeq" id="XP_046011369.1">
    <property type="nucleotide sequence ID" value="XM_046158848.1"/>
</dbReference>
<accession>A0A9P9BSQ8</accession>
<dbReference type="GO" id="GO:0071949">
    <property type="term" value="F:FAD binding"/>
    <property type="evidence" value="ECO:0007669"/>
    <property type="project" value="InterPro"/>
</dbReference>
<keyword evidence="3" id="KW-0274">FAD</keyword>
<gene>
    <name evidence="7" type="ORF">B0I36DRAFT_363672</name>
</gene>
<dbReference type="OrthoDB" id="2151789at2759"/>
<feature type="domain" description="FAD-binding PCMH-type" evidence="6">
    <location>
        <begin position="76"/>
        <end position="253"/>
    </location>
</feature>
<dbReference type="InterPro" id="IPR006094">
    <property type="entry name" value="Oxid_FAD_bind_N"/>
</dbReference>
<dbReference type="InterPro" id="IPR016169">
    <property type="entry name" value="FAD-bd_PCMH_sub2"/>
</dbReference>
<protein>
    <submittedName>
        <fullName evidence="7">Oxidoreductase FAD-binding protein</fullName>
    </submittedName>
</protein>
<dbReference type="GO" id="GO:0016491">
    <property type="term" value="F:oxidoreductase activity"/>
    <property type="evidence" value="ECO:0007669"/>
    <property type="project" value="UniProtKB-KW"/>
</dbReference>
<comment type="caution">
    <text evidence="7">The sequence shown here is derived from an EMBL/GenBank/DDBJ whole genome shotgun (WGS) entry which is preliminary data.</text>
</comment>
<keyword evidence="4" id="KW-0560">Oxidoreductase</keyword>
<dbReference type="PANTHER" id="PTHR42973">
    <property type="entry name" value="BINDING OXIDOREDUCTASE, PUTATIVE (AFU_ORTHOLOGUE AFUA_1G17690)-RELATED"/>
    <property type="match status" value="1"/>
</dbReference>
<dbReference type="PANTHER" id="PTHR42973:SF22">
    <property type="entry name" value="FAD-BINDING PCMH-TYPE DOMAIN-CONTAINING PROTEIN-RELATED"/>
    <property type="match status" value="1"/>
</dbReference>
<feature type="signal peptide" evidence="5">
    <location>
        <begin position="1"/>
        <end position="20"/>
    </location>
</feature>
<dbReference type="GeneID" id="70188394"/>
<dbReference type="Gene3D" id="3.30.465.10">
    <property type="match status" value="1"/>
</dbReference>
<evidence type="ECO:0000256" key="4">
    <source>
        <dbReference type="ARBA" id="ARBA00023002"/>
    </source>
</evidence>
<comment type="similarity">
    <text evidence="1">Belongs to the oxygen-dependent FAD-linked oxidoreductase family.</text>
</comment>
<name>A0A9P9BSQ8_9PEZI</name>
<dbReference type="InterPro" id="IPR016166">
    <property type="entry name" value="FAD-bd_PCMH"/>
</dbReference>
<dbReference type="AlphaFoldDB" id="A0A9P9BSQ8"/>
<feature type="chain" id="PRO_5040309422" evidence="5">
    <location>
        <begin position="21"/>
        <end position="514"/>
    </location>
</feature>
<proteinExistence type="inferred from homology"/>
<organism evidence="7 8">
    <name type="scientific">Microdochium trichocladiopsis</name>
    <dbReference type="NCBI Taxonomy" id="1682393"/>
    <lineage>
        <taxon>Eukaryota</taxon>
        <taxon>Fungi</taxon>
        <taxon>Dikarya</taxon>
        <taxon>Ascomycota</taxon>
        <taxon>Pezizomycotina</taxon>
        <taxon>Sordariomycetes</taxon>
        <taxon>Xylariomycetidae</taxon>
        <taxon>Xylariales</taxon>
        <taxon>Microdochiaceae</taxon>
        <taxon>Microdochium</taxon>
    </lineage>
</organism>